<dbReference type="EMBL" id="LNFO01002382">
    <property type="protein sequence ID" value="KUF85949.1"/>
    <property type="molecule type" value="Genomic_DNA"/>
</dbReference>
<dbReference type="EMBL" id="LNFO01005276">
    <property type="protein sequence ID" value="KUF78751.1"/>
    <property type="molecule type" value="Genomic_DNA"/>
</dbReference>
<comment type="caution">
    <text evidence="3">The sequence shown here is derived from an EMBL/GenBank/DDBJ whole genome shotgun (WGS) entry which is preliminary data.</text>
</comment>
<dbReference type="OrthoDB" id="107549at2759"/>
<organism evidence="3 4">
    <name type="scientific">Phytophthora nicotianae</name>
    <name type="common">Potato buckeye rot agent</name>
    <name type="synonym">Phytophthora parasitica</name>
    <dbReference type="NCBI Taxonomy" id="4792"/>
    <lineage>
        <taxon>Eukaryota</taxon>
        <taxon>Sar</taxon>
        <taxon>Stramenopiles</taxon>
        <taxon>Oomycota</taxon>
        <taxon>Peronosporomycetes</taxon>
        <taxon>Peronosporales</taxon>
        <taxon>Peronosporaceae</taxon>
        <taxon>Phytophthora</taxon>
    </lineage>
</organism>
<evidence type="ECO:0000256" key="1">
    <source>
        <dbReference type="SAM" id="MobiDB-lite"/>
    </source>
</evidence>
<evidence type="ECO:0000313" key="2">
    <source>
        <dbReference type="EMBL" id="KUF78751.1"/>
    </source>
</evidence>
<sequence length="336" mass="37420">MASTGRSRRCALCQQFYSSGLVDNVPAGELLRARRMLMERSTEDNGPTSRLIQEGFDHFLADLTREREILGQRTIPLDVCVFCEQFLPSSYTIDGDPEEEQRTQSPTNYNVRASTSSRIASRCTNGGHMSSSLVIQHQFPPRTARVARPRSCSQSNQSTSASPRPPPTYRLLSNGVTRVLRIESPAAALNSMGHRYDQGRRLLTANDNVMGNLREREKQQMAAILRAECSKREAYHRHRLSIAKQNSRGRSECMTTGSVGPESLPHQSIIDSLIHGTGTLYTGVVVAPQEYNPLTPAPRPSITTKGSKIITKKHGRHFKTELFFPTIPVNTQATKK</sequence>
<feature type="region of interest" description="Disordered" evidence="1">
    <location>
        <begin position="139"/>
        <end position="170"/>
    </location>
</feature>
<feature type="compositionally biased region" description="Low complexity" evidence="1">
    <location>
        <begin position="151"/>
        <end position="162"/>
    </location>
</feature>
<accession>A0A0W8CP45</accession>
<dbReference type="Proteomes" id="UP000052943">
    <property type="component" value="Unassembled WGS sequence"/>
</dbReference>
<feature type="region of interest" description="Disordered" evidence="1">
    <location>
        <begin position="93"/>
        <end position="117"/>
    </location>
</feature>
<evidence type="ECO:0000313" key="4">
    <source>
        <dbReference type="Proteomes" id="UP000052943"/>
    </source>
</evidence>
<name>A0A0W8CP45_PHYNI</name>
<feature type="compositionally biased region" description="Polar residues" evidence="1">
    <location>
        <begin position="103"/>
        <end position="117"/>
    </location>
</feature>
<dbReference type="AlphaFoldDB" id="A0A0W8CP45"/>
<proteinExistence type="predicted"/>
<gene>
    <name evidence="3" type="ORF">AM587_10000545</name>
    <name evidence="2" type="ORF">AM587_10005411</name>
</gene>
<protein>
    <submittedName>
        <fullName evidence="3">Uncharacterized protein</fullName>
    </submittedName>
</protein>
<reference evidence="3 4" key="1">
    <citation type="submission" date="2015-11" db="EMBL/GenBank/DDBJ databases">
        <title>Genomes and virulence difference between two physiological races of Phytophthora nicotianae.</title>
        <authorList>
            <person name="Liu H."/>
            <person name="Ma X."/>
            <person name="Yu H."/>
            <person name="Fang D."/>
            <person name="Li Y."/>
            <person name="Wang X."/>
            <person name="Wang W."/>
            <person name="Dong Y."/>
            <person name="Xiao B."/>
        </authorList>
    </citation>
    <scope>NUCLEOTIDE SEQUENCE [LARGE SCALE GENOMIC DNA]</scope>
    <source>
        <strain evidence="3">Race 0</strain>
        <strain evidence="4">race 0</strain>
    </source>
</reference>
<evidence type="ECO:0000313" key="3">
    <source>
        <dbReference type="EMBL" id="KUF85949.1"/>
    </source>
</evidence>